<dbReference type="RefSeq" id="WP_112379009.1">
    <property type="nucleotide sequence ID" value="NZ_CP030104.1"/>
</dbReference>
<evidence type="ECO:0000313" key="2">
    <source>
        <dbReference type="EMBL" id="AWX45640.1"/>
    </source>
</evidence>
<evidence type="ECO:0000256" key="1">
    <source>
        <dbReference type="SAM" id="SignalP"/>
    </source>
</evidence>
<dbReference type="Proteomes" id="UP000248536">
    <property type="component" value="Chromosome"/>
</dbReference>
<sequence length="171" mass="19010">MLKKFLLTFAFMGVIFTGFAQNVDFGLTGGFANIAERIKEGNTTISNSESGIYVGAFADFEVNSGFSIQPELLYVTVEEFQSLVVPISAKFYMTDIFNIQVGPQLAFILEEIPDSFTGVQIDIAGGIGLDITELFFVQARYSYQLNNTFTGSDDVKIKYNYLTIGVGYKFW</sequence>
<evidence type="ECO:0000313" key="3">
    <source>
        <dbReference type="Proteomes" id="UP000248536"/>
    </source>
</evidence>
<keyword evidence="1" id="KW-0732">Signal</keyword>
<dbReference type="OrthoDB" id="947434at2"/>
<dbReference type="AlphaFoldDB" id="A0A2Z4LVA7"/>
<name>A0A2Z4LVA7_9FLAO</name>
<gene>
    <name evidence="2" type="ORF">HME9304_02667</name>
</gene>
<feature type="chain" id="PRO_5016233302" description="PorT family protein" evidence="1">
    <location>
        <begin position="21"/>
        <end position="171"/>
    </location>
</feature>
<keyword evidence="3" id="KW-1185">Reference proteome</keyword>
<reference evidence="2 3" key="1">
    <citation type="submission" date="2018-06" db="EMBL/GenBank/DDBJ databases">
        <title>Spongiibacterium sp. HME9304 Genome sequencing and assembly.</title>
        <authorList>
            <person name="Kang H."/>
            <person name="Kim H."/>
            <person name="Joh K."/>
        </authorList>
    </citation>
    <scope>NUCLEOTIDE SEQUENCE [LARGE SCALE GENOMIC DNA]</scope>
    <source>
        <strain evidence="2 3">HME9304</strain>
    </source>
</reference>
<accession>A0A2Z4LVA7</accession>
<dbReference type="KEGG" id="spon:HME9304_02667"/>
<organism evidence="2 3">
    <name type="scientific">Flagellimonas maritima</name>
    <dbReference type="NCBI Taxonomy" id="1383885"/>
    <lineage>
        <taxon>Bacteria</taxon>
        <taxon>Pseudomonadati</taxon>
        <taxon>Bacteroidota</taxon>
        <taxon>Flavobacteriia</taxon>
        <taxon>Flavobacteriales</taxon>
        <taxon>Flavobacteriaceae</taxon>
        <taxon>Flagellimonas</taxon>
    </lineage>
</organism>
<proteinExistence type="predicted"/>
<dbReference type="InterPro" id="IPR011250">
    <property type="entry name" value="OMP/PagP_B-barrel"/>
</dbReference>
<dbReference type="EMBL" id="CP030104">
    <property type="protein sequence ID" value="AWX45640.1"/>
    <property type="molecule type" value="Genomic_DNA"/>
</dbReference>
<evidence type="ECO:0008006" key="4">
    <source>
        <dbReference type="Google" id="ProtNLM"/>
    </source>
</evidence>
<dbReference type="SUPFAM" id="SSF56925">
    <property type="entry name" value="OMPA-like"/>
    <property type="match status" value="1"/>
</dbReference>
<feature type="signal peptide" evidence="1">
    <location>
        <begin position="1"/>
        <end position="20"/>
    </location>
</feature>
<protein>
    <recommendedName>
        <fullName evidence="4">PorT family protein</fullName>
    </recommendedName>
</protein>